<evidence type="ECO:0000313" key="2">
    <source>
        <dbReference type="Proteomes" id="UP000076722"/>
    </source>
</evidence>
<keyword evidence="2" id="KW-1185">Reference proteome</keyword>
<name>A0A164WF65_9AGAM</name>
<dbReference type="Proteomes" id="UP000076722">
    <property type="component" value="Unassembled WGS sequence"/>
</dbReference>
<dbReference type="AlphaFoldDB" id="A0A164WF65"/>
<proteinExistence type="predicted"/>
<dbReference type="EMBL" id="KV419403">
    <property type="protein sequence ID" value="KZS94999.1"/>
    <property type="molecule type" value="Genomic_DNA"/>
</dbReference>
<reference evidence="1 2" key="1">
    <citation type="journal article" date="2016" name="Mol. Biol. Evol.">
        <title>Comparative Genomics of Early-Diverging Mushroom-Forming Fungi Provides Insights into the Origins of Lignocellulose Decay Capabilities.</title>
        <authorList>
            <person name="Nagy L.G."/>
            <person name="Riley R."/>
            <person name="Tritt A."/>
            <person name="Adam C."/>
            <person name="Daum C."/>
            <person name="Floudas D."/>
            <person name="Sun H."/>
            <person name="Yadav J.S."/>
            <person name="Pangilinan J."/>
            <person name="Larsson K.H."/>
            <person name="Matsuura K."/>
            <person name="Barry K."/>
            <person name="Labutti K."/>
            <person name="Kuo R."/>
            <person name="Ohm R.A."/>
            <person name="Bhattacharya S.S."/>
            <person name="Shirouzu T."/>
            <person name="Yoshinaga Y."/>
            <person name="Martin F.M."/>
            <person name="Grigoriev I.V."/>
            <person name="Hibbett D.S."/>
        </authorList>
    </citation>
    <scope>NUCLEOTIDE SEQUENCE [LARGE SCALE GENOMIC DNA]</scope>
    <source>
        <strain evidence="1 2">HHB9708</strain>
    </source>
</reference>
<sequence length="117" mass="13135">MPELKGRVYVRGGTLRAYFISNPITTFAFEGHIDNSIIKENVSTTATLQYKTEDQLEGKHKFEAVFGPKDLIVTLNDGVAFRGPIKKHPRPTPVLPGEGEWFEYHFAPNTDITVEDA</sequence>
<accession>A0A164WF65</accession>
<evidence type="ECO:0000313" key="1">
    <source>
        <dbReference type="EMBL" id="KZS94999.1"/>
    </source>
</evidence>
<organism evidence="1 2">
    <name type="scientific">Sistotremastrum niveocremeum HHB9708</name>
    <dbReference type="NCBI Taxonomy" id="1314777"/>
    <lineage>
        <taxon>Eukaryota</taxon>
        <taxon>Fungi</taxon>
        <taxon>Dikarya</taxon>
        <taxon>Basidiomycota</taxon>
        <taxon>Agaricomycotina</taxon>
        <taxon>Agaricomycetes</taxon>
        <taxon>Sistotremastrales</taxon>
        <taxon>Sistotremastraceae</taxon>
        <taxon>Sertulicium</taxon>
        <taxon>Sertulicium niveocremeum</taxon>
    </lineage>
</organism>
<protein>
    <submittedName>
        <fullName evidence="1">Uncharacterized protein</fullName>
    </submittedName>
</protein>
<gene>
    <name evidence="1" type="ORF">SISNIDRAFT_548884</name>
</gene>